<feature type="signal peptide" evidence="4">
    <location>
        <begin position="1"/>
        <end position="25"/>
    </location>
</feature>
<evidence type="ECO:0000259" key="5">
    <source>
        <dbReference type="Pfam" id="PF00496"/>
    </source>
</evidence>
<dbReference type="AlphaFoldDB" id="A0A4D4JHC2"/>
<feature type="chain" id="PRO_5020661963" description="Solute-binding protein family 5 domain-containing protein" evidence="4">
    <location>
        <begin position="26"/>
        <end position="540"/>
    </location>
</feature>
<dbReference type="Gene3D" id="3.90.76.10">
    <property type="entry name" value="Dipeptide-binding Protein, Domain 1"/>
    <property type="match status" value="1"/>
</dbReference>
<dbReference type="PANTHER" id="PTHR30290">
    <property type="entry name" value="PERIPLASMIC BINDING COMPONENT OF ABC TRANSPORTER"/>
    <property type="match status" value="1"/>
</dbReference>
<dbReference type="GO" id="GO:0043190">
    <property type="term" value="C:ATP-binding cassette (ABC) transporter complex"/>
    <property type="evidence" value="ECO:0007669"/>
    <property type="project" value="InterPro"/>
</dbReference>
<comment type="caution">
    <text evidence="6">The sequence shown here is derived from an EMBL/GenBank/DDBJ whole genome shotgun (WGS) entry which is preliminary data.</text>
</comment>
<reference evidence="7" key="1">
    <citation type="submission" date="2019-04" db="EMBL/GenBank/DDBJ databases">
        <title>Draft genome sequence of Pseudonocardiaceae bacterium SL3-2-4.</title>
        <authorList>
            <person name="Ningsih F."/>
            <person name="Yokota A."/>
            <person name="Sakai Y."/>
            <person name="Nanatani K."/>
            <person name="Yabe S."/>
            <person name="Oetari A."/>
            <person name="Sjamsuridzal W."/>
        </authorList>
    </citation>
    <scope>NUCLEOTIDE SEQUENCE [LARGE SCALE GENOMIC DNA]</scope>
    <source>
        <strain evidence="7">SL3-2-4</strain>
    </source>
</reference>
<dbReference type="GO" id="GO:0042597">
    <property type="term" value="C:periplasmic space"/>
    <property type="evidence" value="ECO:0007669"/>
    <property type="project" value="UniProtKB-ARBA"/>
</dbReference>
<proteinExistence type="inferred from homology"/>
<keyword evidence="7" id="KW-1185">Reference proteome</keyword>
<keyword evidence="3 4" id="KW-0732">Signal</keyword>
<feature type="domain" description="Solute-binding protein family 5" evidence="5">
    <location>
        <begin position="81"/>
        <end position="439"/>
    </location>
</feature>
<dbReference type="SUPFAM" id="SSF53850">
    <property type="entry name" value="Periplasmic binding protein-like II"/>
    <property type="match status" value="1"/>
</dbReference>
<dbReference type="Gene3D" id="3.10.105.10">
    <property type="entry name" value="Dipeptide-binding Protein, Domain 3"/>
    <property type="match status" value="1"/>
</dbReference>
<evidence type="ECO:0000256" key="2">
    <source>
        <dbReference type="ARBA" id="ARBA00022448"/>
    </source>
</evidence>
<dbReference type="Proteomes" id="UP000298860">
    <property type="component" value="Unassembled WGS sequence"/>
</dbReference>
<dbReference type="InterPro" id="IPR039424">
    <property type="entry name" value="SBP_5"/>
</dbReference>
<accession>A0A4D4JHC2</accession>
<dbReference type="InterPro" id="IPR000914">
    <property type="entry name" value="SBP_5_dom"/>
</dbReference>
<dbReference type="GO" id="GO:1904680">
    <property type="term" value="F:peptide transmembrane transporter activity"/>
    <property type="evidence" value="ECO:0007669"/>
    <property type="project" value="TreeGrafter"/>
</dbReference>
<dbReference type="OrthoDB" id="9046151at2"/>
<protein>
    <recommendedName>
        <fullName evidence="5">Solute-binding protein family 5 domain-containing protein</fullName>
    </recommendedName>
</protein>
<dbReference type="PIRSF" id="PIRSF002741">
    <property type="entry name" value="MppA"/>
    <property type="match status" value="1"/>
</dbReference>
<evidence type="ECO:0000313" key="7">
    <source>
        <dbReference type="Proteomes" id="UP000298860"/>
    </source>
</evidence>
<dbReference type="PANTHER" id="PTHR30290:SF9">
    <property type="entry name" value="OLIGOPEPTIDE-BINDING PROTEIN APPA"/>
    <property type="match status" value="1"/>
</dbReference>
<evidence type="ECO:0000313" key="6">
    <source>
        <dbReference type="EMBL" id="GDY33689.1"/>
    </source>
</evidence>
<dbReference type="Gene3D" id="3.40.190.10">
    <property type="entry name" value="Periplasmic binding protein-like II"/>
    <property type="match status" value="1"/>
</dbReference>
<dbReference type="GO" id="GO:0015833">
    <property type="term" value="P:peptide transport"/>
    <property type="evidence" value="ECO:0007669"/>
    <property type="project" value="TreeGrafter"/>
</dbReference>
<dbReference type="EMBL" id="BJFL01000051">
    <property type="protein sequence ID" value="GDY33689.1"/>
    <property type="molecule type" value="Genomic_DNA"/>
</dbReference>
<evidence type="ECO:0000256" key="1">
    <source>
        <dbReference type="ARBA" id="ARBA00005695"/>
    </source>
</evidence>
<evidence type="ECO:0000256" key="4">
    <source>
        <dbReference type="SAM" id="SignalP"/>
    </source>
</evidence>
<gene>
    <name evidence="6" type="ORF">GTS_53220</name>
</gene>
<dbReference type="Pfam" id="PF00496">
    <property type="entry name" value="SBP_bac_5"/>
    <property type="match status" value="1"/>
</dbReference>
<keyword evidence="2" id="KW-0813">Transport</keyword>
<evidence type="ECO:0000256" key="3">
    <source>
        <dbReference type="ARBA" id="ARBA00022729"/>
    </source>
</evidence>
<organism evidence="6 7">
    <name type="scientific">Gandjariella thermophila</name>
    <dbReference type="NCBI Taxonomy" id="1931992"/>
    <lineage>
        <taxon>Bacteria</taxon>
        <taxon>Bacillati</taxon>
        <taxon>Actinomycetota</taxon>
        <taxon>Actinomycetes</taxon>
        <taxon>Pseudonocardiales</taxon>
        <taxon>Pseudonocardiaceae</taxon>
        <taxon>Gandjariella</taxon>
    </lineage>
</organism>
<sequence length="540" mass="57232">MPVRPRRLRLLVASLCAFLATAASACTTSSPPATPGGRDTTQITLATAEEPDTLNPLLGYAPSGAAKIFDGLLEHGADGALHPALATEVPQPSADDRSWTVPLRTGVKFSDGTPFGAADVVATYRAVLDPATASPLRPRYDMLTSVDEVNATTVRFNLAYPYPAFPNLLVLGILPARALGQPGPLTASPINTHPIGTGPYQLTEWQRGVRMVLSANPTYFDGPPAVRKVTVLFGGDDATRASRTLAGDIDGAPVAPAQTRDLPRSGGYLLATHNSAEYRTVSMPGRNPVTADPAVRLALNQAVNRRAMVDGTLAGKGEPASTPIPSTMPEFVEPGATFGYDRAQAGRTLDAAGWVPGPDGIRARGGTPARFTLLTPSGDAVALALAQQFAADARAVGVDVRVDQVDRDNLRARVNQDAALLTGGNAFDPDLQAYRLLHSSASPGVAATGEPVDPGSYADARVDAALDAGRREIDPAQRAADYRAFQRAYLANPGMVFLVFQQHTYALRNDWTGYQEVADAAEQGITWGPWWNLEKWEPKR</sequence>
<dbReference type="PROSITE" id="PS51257">
    <property type="entry name" value="PROKAR_LIPOPROTEIN"/>
    <property type="match status" value="1"/>
</dbReference>
<name>A0A4D4JHC2_9PSEU</name>
<dbReference type="InterPro" id="IPR030678">
    <property type="entry name" value="Peptide/Ni-bd"/>
</dbReference>
<comment type="similarity">
    <text evidence="1">Belongs to the bacterial solute-binding protein 5 family.</text>
</comment>